<protein>
    <submittedName>
        <fullName evidence="2">Uncharacterized protein</fullName>
    </submittedName>
</protein>
<gene>
    <name evidence="2" type="ORF">SDC9_64073</name>
</gene>
<proteinExistence type="predicted"/>
<dbReference type="EMBL" id="VSSQ01002841">
    <property type="protein sequence ID" value="MPM17676.1"/>
    <property type="molecule type" value="Genomic_DNA"/>
</dbReference>
<feature type="compositionally biased region" description="Basic and acidic residues" evidence="1">
    <location>
        <begin position="146"/>
        <end position="180"/>
    </location>
</feature>
<organism evidence="2">
    <name type="scientific">bioreactor metagenome</name>
    <dbReference type="NCBI Taxonomy" id="1076179"/>
    <lineage>
        <taxon>unclassified sequences</taxon>
        <taxon>metagenomes</taxon>
        <taxon>ecological metagenomes</taxon>
    </lineage>
</organism>
<feature type="region of interest" description="Disordered" evidence="1">
    <location>
        <begin position="132"/>
        <end position="180"/>
    </location>
</feature>
<sequence length="268" mass="29006">MGRGGRRWSSRTQDLGWSIDDAVQPVAGIPETRDDVAMLVEALVHRGNDQRGGDVEVVNQRPEVLDALRGGEQADAGHVVGAALGQKLDATTQGAAGRQHRIEHEALASGQVVRQPLGVGERLQGLLVANHADEPDLSGGHQPGHAAEHSQTRPQDRHHQRLRVEQRNTRRLGDRRLDSDRPHPNIAGCFVCQQRDQLVDKIAEGRALGVDIAQTGQLVGHQRVIEYLEIHVTYLCTAGRGAARGVQKVTPGLSARGRICHHGGCTRG</sequence>
<reference evidence="2" key="1">
    <citation type="submission" date="2019-08" db="EMBL/GenBank/DDBJ databases">
        <authorList>
            <person name="Kucharzyk K."/>
            <person name="Murdoch R.W."/>
            <person name="Higgins S."/>
            <person name="Loffler F."/>
        </authorList>
    </citation>
    <scope>NUCLEOTIDE SEQUENCE</scope>
</reference>
<evidence type="ECO:0000256" key="1">
    <source>
        <dbReference type="SAM" id="MobiDB-lite"/>
    </source>
</evidence>
<evidence type="ECO:0000313" key="2">
    <source>
        <dbReference type="EMBL" id="MPM17676.1"/>
    </source>
</evidence>
<name>A0A644XNB2_9ZZZZ</name>
<comment type="caution">
    <text evidence="2">The sequence shown here is derived from an EMBL/GenBank/DDBJ whole genome shotgun (WGS) entry which is preliminary data.</text>
</comment>
<accession>A0A644XNB2</accession>
<dbReference type="AlphaFoldDB" id="A0A644XNB2"/>